<gene>
    <name evidence="2" type="ORF">GCM10022295_60750</name>
</gene>
<proteinExistence type="predicted"/>
<dbReference type="EMBL" id="BAABCE010000012">
    <property type="protein sequence ID" value="GAA3570721.1"/>
    <property type="molecule type" value="Genomic_DNA"/>
</dbReference>
<comment type="caution">
    <text evidence="2">The sequence shown here is derived from an EMBL/GenBank/DDBJ whole genome shotgun (WGS) entry which is preliminary data.</text>
</comment>
<dbReference type="RefSeq" id="WP_346184381.1">
    <property type="nucleotide sequence ID" value="NZ_BAABCE010000012.1"/>
</dbReference>
<evidence type="ECO:0000313" key="2">
    <source>
        <dbReference type="EMBL" id="GAA3570721.1"/>
    </source>
</evidence>
<keyword evidence="1" id="KW-0472">Membrane</keyword>
<feature type="transmembrane region" description="Helical" evidence="1">
    <location>
        <begin position="7"/>
        <end position="23"/>
    </location>
</feature>
<keyword evidence="1" id="KW-1133">Transmembrane helix</keyword>
<dbReference type="Proteomes" id="UP001500707">
    <property type="component" value="Unassembled WGS sequence"/>
</dbReference>
<accession>A0ABP6XQ79</accession>
<keyword evidence="3" id="KW-1185">Reference proteome</keyword>
<reference evidence="3" key="1">
    <citation type="journal article" date="2019" name="Int. J. Syst. Evol. Microbiol.">
        <title>The Global Catalogue of Microorganisms (GCM) 10K type strain sequencing project: providing services to taxonomists for standard genome sequencing and annotation.</title>
        <authorList>
            <consortium name="The Broad Institute Genomics Platform"/>
            <consortium name="The Broad Institute Genome Sequencing Center for Infectious Disease"/>
            <person name="Wu L."/>
            <person name="Ma J."/>
        </authorList>
    </citation>
    <scope>NUCLEOTIDE SEQUENCE [LARGE SCALE GENOMIC DNA]</scope>
    <source>
        <strain evidence="3">JCM 17656</strain>
    </source>
</reference>
<organism evidence="2 3">
    <name type="scientific">Streptomyces osmaniensis</name>
    <dbReference type="NCBI Taxonomy" id="593134"/>
    <lineage>
        <taxon>Bacteria</taxon>
        <taxon>Bacillati</taxon>
        <taxon>Actinomycetota</taxon>
        <taxon>Actinomycetes</taxon>
        <taxon>Kitasatosporales</taxon>
        <taxon>Streptomycetaceae</taxon>
        <taxon>Streptomyces</taxon>
    </lineage>
</organism>
<evidence type="ECO:0000256" key="1">
    <source>
        <dbReference type="SAM" id="Phobius"/>
    </source>
</evidence>
<evidence type="ECO:0000313" key="3">
    <source>
        <dbReference type="Proteomes" id="UP001500707"/>
    </source>
</evidence>
<keyword evidence="1" id="KW-0812">Transmembrane</keyword>
<name>A0ABP6XQ79_9ACTN</name>
<feature type="transmembrane region" description="Helical" evidence="1">
    <location>
        <begin position="43"/>
        <end position="61"/>
    </location>
</feature>
<sequence length="64" mass="6617">MTVHIDNPVILLIFVIACLAGYIDYKRTKPKPPLPPGPGDLASAVTVGAMTLAGLAFLLGVPTS</sequence>
<protein>
    <submittedName>
        <fullName evidence="2">Uncharacterized protein</fullName>
    </submittedName>
</protein>